<accession>C9ZPB1</accession>
<dbReference type="KEGG" id="tbg:TbgDal_V3770"/>
<protein>
    <submittedName>
        <fullName evidence="1">Uncharacterized protein</fullName>
    </submittedName>
</protein>
<dbReference type="AlphaFoldDB" id="C9ZPB1"/>
<dbReference type="Proteomes" id="UP000002316">
    <property type="component" value="Chromosome 5"/>
</dbReference>
<proteinExistence type="predicted"/>
<dbReference type="EMBL" id="FN554968">
    <property type="protein sequence ID" value="CBH11239.1"/>
    <property type="molecule type" value="Genomic_DNA"/>
</dbReference>
<evidence type="ECO:0000313" key="2">
    <source>
        <dbReference type="Proteomes" id="UP000002316"/>
    </source>
</evidence>
<organism evidence="1 2">
    <name type="scientific">Trypanosoma brucei gambiense (strain MHOM/CI/86/DAL972)</name>
    <dbReference type="NCBI Taxonomy" id="679716"/>
    <lineage>
        <taxon>Eukaryota</taxon>
        <taxon>Discoba</taxon>
        <taxon>Euglenozoa</taxon>
        <taxon>Kinetoplastea</taxon>
        <taxon>Metakinetoplastina</taxon>
        <taxon>Trypanosomatida</taxon>
        <taxon>Trypanosomatidae</taxon>
        <taxon>Trypanosoma</taxon>
    </lineage>
</organism>
<dbReference type="RefSeq" id="XP_011773526.1">
    <property type="nucleotide sequence ID" value="XM_011775224.1"/>
</dbReference>
<reference evidence="2" key="1">
    <citation type="journal article" date="2010" name="PLoS Negl. Trop. Dis.">
        <title>The genome sequence of Trypanosoma brucei gambiense, causative agent of chronic human african trypanosomiasis.</title>
        <authorList>
            <person name="Jackson A.P."/>
            <person name="Sanders M."/>
            <person name="Berry A."/>
            <person name="McQuillan J."/>
            <person name="Aslett M.A."/>
            <person name="Quail M.A."/>
            <person name="Chukualim B."/>
            <person name="Capewell P."/>
            <person name="MacLeod A."/>
            <person name="Melville S.E."/>
            <person name="Gibson W."/>
            <person name="Barry J.D."/>
            <person name="Berriman M."/>
            <person name="Hertz-Fowler C."/>
        </authorList>
    </citation>
    <scope>NUCLEOTIDE SEQUENCE [LARGE SCALE GENOMIC DNA]</scope>
    <source>
        <strain evidence="2">MHOM/CI/86/DAL972</strain>
    </source>
</reference>
<evidence type="ECO:0000313" key="1">
    <source>
        <dbReference type="EMBL" id="CBH11239.1"/>
    </source>
</evidence>
<gene>
    <name evidence="1" type="ORF">TbgDal_V3770</name>
</gene>
<dbReference type="GeneID" id="23861378"/>
<name>C9ZPB1_TRYB9</name>
<sequence length="124" mass="14574">MGEEKFKEKEFDPESPESNIFWKKKPFFFVTDVTTFFTCGKSALRVFHVMGYKNISTYTYILQEEKPHSSALKLHLQHVLPDKTVWSAINIADQQTCQKIREEERITPKHPMRFSFSYSHPGTP</sequence>